<protein>
    <recommendedName>
        <fullName evidence="3">DUF748 domain-containing protein</fullName>
    </recommendedName>
</protein>
<dbReference type="AlphaFoldDB" id="A0A090VFT7"/>
<reference evidence="1 2" key="1">
    <citation type="journal article" date="2014" name="Genome Announc.">
        <title>Draft Genome Sequences of Marine Flavobacterium Algibacter lectus Strains SS8 and NR4.</title>
        <authorList>
            <person name="Takatani N."/>
            <person name="Nakanishi M."/>
            <person name="Meirelles P."/>
            <person name="Mino S."/>
            <person name="Suda W."/>
            <person name="Oshima K."/>
            <person name="Hattori M."/>
            <person name="Ohkuma M."/>
            <person name="Hosokawa M."/>
            <person name="Miyashita K."/>
            <person name="Thompson F.L."/>
            <person name="Niwa A."/>
            <person name="Sawabe T."/>
            <person name="Sawabe T."/>
        </authorList>
    </citation>
    <scope>NUCLEOTIDE SEQUENCE [LARGE SCALE GENOMIC DNA]</scope>
    <source>
        <strain evidence="1 2">JCM 19300</strain>
    </source>
</reference>
<comment type="caution">
    <text evidence="1">The sequence shown here is derived from an EMBL/GenBank/DDBJ whole genome shotgun (WGS) entry which is preliminary data.</text>
</comment>
<sequence>MPKTEYKTKTIHKKWPQVLLGVAIILLLCLLGLQVYGKYALTEAISDKTPKNMELTYDDLDINILLGSVEFHNLNLKTLNEITEKIEILATAEFLKITDVAYWPLYKDKRFGADNIEVKNVKITTYKEDTDDVHFSVDELSFNISDVKTDKEMLQNKIPFNYETLDAELQELYLDLSRFEALKVASLSFKENNLKFEDLSIASKYDKESLSKRLTVERDYVDFKVPQGNFEALELGTAKDSFAVSVERFNLNNSELHLYRNKLIADDFTVKTLYGTRLESLPIKLNIESFFIKNANVFYSEKVDLDIDPVSISFEDLDAEMNNVSNTNTEKTDIKVQAKLMGKAPILFNWDFNTKDAADSFNVSAVLTDLEAETINPFLESQANVRALGRIHEMYFTIHGNNFKSTGDMKMKYEDFKFSILDEDQLGINKTLSALVNILTNDGSKTDANGYRYGDIAVERDRTKSFFNYLWLNTKDGLKNTVVGNGKK</sequence>
<dbReference type="OrthoDB" id="1412480at2"/>
<gene>
    <name evidence="1" type="ORF">JCM19300_2676</name>
</gene>
<dbReference type="RefSeq" id="WP_042505453.1">
    <property type="nucleotide sequence ID" value="NZ_BBNQ01000013.1"/>
</dbReference>
<dbReference type="Proteomes" id="UP000029644">
    <property type="component" value="Unassembled WGS sequence"/>
</dbReference>
<evidence type="ECO:0000313" key="1">
    <source>
        <dbReference type="EMBL" id="GAL63640.1"/>
    </source>
</evidence>
<proteinExistence type="predicted"/>
<evidence type="ECO:0000313" key="2">
    <source>
        <dbReference type="Proteomes" id="UP000029644"/>
    </source>
</evidence>
<name>A0A090VFT7_9FLAO</name>
<organism evidence="1 2">
    <name type="scientific">Algibacter lectus</name>
    <dbReference type="NCBI Taxonomy" id="221126"/>
    <lineage>
        <taxon>Bacteria</taxon>
        <taxon>Pseudomonadati</taxon>
        <taxon>Bacteroidota</taxon>
        <taxon>Flavobacteriia</taxon>
        <taxon>Flavobacteriales</taxon>
        <taxon>Flavobacteriaceae</taxon>
        <taxon>Algibacter</taxon>
    </lineage>
</organism>
<dbReference type="EMBL" id="BBNQ01000013">
    <property type="protein sequence ID" value="GAL63640.1"/>
    <property type="molecule type" value="Genomic_DNA"/>
</dbReference>
<evidence type="ECO:0008006" key="3">
    <source>
        <dbReference type="Google" id="ProtNLM"/>
    </source>
</evidence>
<accession>A0A090VFT7</accession>